<dbReference type="OrthoDB" id="77032at2759"/>
<feature type="transmembrane region" description="Helical" evidence="2">
    <location>
        <begin position="130"/>
        <end position="150"/>
    </location>
</feature>
<keyword evidence="4" id="KW-1185">Reference proteome</keyword>
<feature type="transmembrane region" description="Helical" evidence="2">
    <location>
        <begin position="156"/>
        <end position="176"/>
    </location>
</feature>
<name>A0A1V9ZYK9_9STRA</name>
<accession>A0A1V9ZYK9</accession>
<dbReference type="EMBL" id="JNBS01001027">
    <property type="protein sequence ID" value="OQS03049.1"/>
    <property type="molecule type" value="Genomic_DNA"/>
</dbReference>
<protein>
    <submittedName>
        <fullName evidence="3">Uncharacterized protein</fullName>
    </submittedName>
</protein>
<evidence type="ECO:0000313" key="3">
    <source>
        <dbReference type="EMBL" id="OQS03049.1"/>
    </source>
</evidence>
<keyword evidence="2" id="KW-1133">Transmembrane helix</keyword>
<comment type="caution">
    <text evidence="3">The sequence shown here is derived from an EMBL/GenBank/DDBJ whole genome shotgun (WGS) entry which is preliminary data.</text>
</comment>
<feature type="transmembrane region" description="Helical" evidence="2">
    <location>
        <begin position="7"/>
        <end position="27"/>
    </location>
</feature>
<keyword evidence="2" id="KW-0812">Transmembrane</keyword>
<evidence type="ECO:0000256" key="2">
    <source>
        <dbReference type="SAM" id="Phobius"/>
    </source>
</evidence>
<feature type="transmembrane region" description="Helical" evidence="2">
    <location>
        <begin position="39"/>
        <end position="64"/>
    </location>
</feature>
<reference evidence="3 4" key="1">
    <citation type="journal article" date="2014" name="Genome Biol. Evol.">
        <title>The secreted proteins of Achlya hypogyna and Thraustotheca clavata identify the ancestral oomycete secretome and reveal gene acquisitions by horizontal gene transfer.</title>
        <authorList>
            <person name="Misner I."/>
            <person name="Blouin N."/>
            <person name="Leonard G."/>
            <person name="Richards T.A."/>
            <person name="Lane C.E."/>
        </authorList>
    </citation>
    <scope>NUCLEOTIDE SEQUENCE [LARGE SCALE GENOMIC DNA]</scope>
    <source>
        <strain evidence="3 4">ATCC 34112</strain>
    </source>
</reference>
<feature type="region of interest" description="Disordered" evidence="1">
    <location>
        <begin position="200"/>
        <end position="220"/>
    </location>
</feature>
<dbReference type="Proteomes" id="UP000243217">
    <property type="component" value="Unassembled WGS sequence"/>
</dbReference>
<keyword evidence="2" id="KW-0472">Membrane</keyword>
<evidence type="ECO:0000313" key="4">
    <source>
        <dbReference type="Proteomes" id="UP000243217"/>
    </source>
</evidence>
<organism evidence="3 4">
    <name type="scientific">Thraustotheca clavata</name>
    <dbReference type="NCBI Taxonomy" id="74557"/>
    <lineage>
        <taxon>Eukaryota</taxon>
        <taxon>Sar</taxon>
        <taxon>Stramenopiles</taxon>
        <taxon>Oomycota</taxon>
        <taxon>Saprolegniomycetes</taxon>
        <taxon>Saprolegniales</taxon>
        <taxon>Achlyaceae</taxon>
        <taxon>Thraustotheca</taxon>
    </lineage>
</organism>
<sequence length="220" mass="24487">MSYAPPTLVVLSLLFGAYTTFAGYQWIAHIGVMLLLFEYLFLLDVSQVAAIASIIILTVFFIVAKRKQMLAQWTYQGLRFIVCTGTILAVGLLVYFAFNSTIDAVVIVIFSLVTVAFTILFTLWEDRISFIASTTVLGTTIMVASLGLWNNDTLQLELWHIPFALFALLLGAAIQWKSSLLRPALQEGVLWMTPRNTDATELATPTPKSDEEVHPNHQIV</sequence>
<dbReference type="AlphaFoldDB" id="A0A1V9ZYK9"/>
<gene>
    <name evidence="3" type="ORF">THRCLA_21252</name>
</gene>
<evidence type="ECO:0000256" key="1">
    <source>
        <dbReference type="SAM" id="MobiDB-lite"/>
    </source>
</evidence>
<feature type="transmembrane region" description="Helical" evidence="2">
    <location>
        <begin position="104"/>
        <end position="123"/>
    </location>
</feature>
<feature type="compositionally biased region" description="Basic and acidic residues" evidence="1">
    <location>
        <begin position="208"/>
        <end position="220"/>
    </location>
</feature>
<proteinExistence type="predicted"/>
<feature type="transmembrane region" description="Helical" evidence="2">
    <location>
        <begin position="76"/>
        <end position="98"/>
    </location>
</feature>